<keyword evidence="3" id="KW-1185">Reference proteome</keyword>
<dbReference type="SUPFAM" id="SSF55154">
    <property type="entry name" value="CYTH-like phosphatases"/>
    <property type="match status" value="1"/>
</dbReference>
<dbReference type="EMBL" id="PYAV01000002">
    <property type="protein sequence ID" value="PSL50907.1"/>
    <property type="molecule type" value="Genomic_DNA"/>
</dbReference>
<dbReference type="Proteomes" id="UP000242310">
    <property type="component" value="Unassembled WGS sequence"/>
</dbReference>
<dbReference type="AlphaFoldDB" id="A0A2P8HXH3"/>
<proteinExistence type="predicted"/>
<dbReference type="InterPro" id="IPR023577">
    <property type="entry name" value="CYTH_domain"/>
</dbReference>
<dbReference type="Pfam" id="PF01928">
    <property type="entry name" value="CYTH"/>
    <property type="match status" value="1"/>
</dbReference>
<protein>
    <submittedName>
        <fullName evidence="2">Uncharacterized protein YjbK</fullName>
    </submittedName>
</protein>
<feature type="domain" description="CYTH" evidence="1">
    <location>
        <begin position="4"/>
        <end position="193"/>
    </location>
</feature>
<name>A0A2P8HXH3_9BACI</name>
<dbReference type="InterPro" id="IPR033469">
    <property type="entry name" value="CYTH-like_dom_sf"/>
</dbReference>
<accession>A0A2P8HXH3</accession>
<dbReference type="RefSeq" id="WP_106587626.1">
    <property type="nucleotide sequence ID" value="NZ_PYAV01000002.1"/>
</dbReference>
<evidence type="ECO:0000313" key="2">
    <source>
        <dbReference type="EMBL" id="PSL50907.1"/>
    </source>
</evidence>
<sequence length="197" mass="22663">MSRELEVEGKNLLTFEELCRVQAYFHVADTAFTTQRNHYFDTAQFQLKEKGCALRLREKNEKLTLTLKVPHEEGLMEYHQALESNEAKAVLEAETFPTGEIEQVFQTELNLELAACRYLGTLTTSRAEVEAENGTFALDDNTYLDTSDCELEFEGTTRAHVNEVLSSLLHELNIPVRDTPNKIQRFFQRKELLKQEG</sequence>
<dbReference type="InterPro" id="IPR009195">
    <property type="entry name" value="Uncharacterised_YjbK"/>
</dbReference>
<gene>
    <name evidence="2" type="ORF">B0H94_102184</name>
</gene>
<organism evidence="2 3">
    <name type="scientific">Salsuginibacillus halophilus</name>
    <dbReference type="NCBI Taxonomy" id="517424"/>
    <lineage>
        <taxon>Bacteria</taxon>
        <taxon>Bacillati</taxon>
        <taxon>Bacillota</taxon>
        <taxon>Bacilli</taxon>
        <taxon>Bacillales</taxon>
        <taxon>Bacillaceae</taxon>
        <taxon>Salsuginibacillus</taxon>
    </lineage>
</organism>
<evidence type="ECO:0000259" key="1">
    <source>
        <dbReference type="PROSITE" id="PS51707"/>
    </source>
</evidence>
<dbReference type="Gene3D" id="2.40.320.10">
    <property type="entry name" value="Hypothetical Protein Pfu-838710-001"/>
    <property type="match status" value="1"/>
</dbReference>
<evidence type="ECO:0000313" key="3">
    <source>
        <dbReference type="Proteomes" id="UP000242310"/>
    </source>
</evidence>
<reference evidence="2 3" key="1">
    <citation type="submission" date="2018-03" db="EMBL/GenBank/DDBJ databases">
        <title>Genomic Encyclopedia of Type Strains, Phase III (KMG-III): the genomes of soil and plant-associated and newly described type strains.</title>
        <authorList>
            <person name="Whitman W."/>
        </authorList>
    </citation>
    <scope>NUCLEOTIDE SEQUENCE [LARGE SCALE GENOMIC DNA]</scope>
    <source>
        <strain evidence="2 3">CGMCC 1.07653</strain>
    </source>
</reference>
<dbReference type="SMART" id="SM01118">
    <property type="entry name" value="CYTH"/>
    <property type="match status" value="1"/>
</dbReference>
<dbReference type="PIRSF" id="PIRSF012526">
    <property type="entry name" value="CYTH_UCP012526"/>
    <property type="match status" value="1"/>
</dbReference>
<comment type="caution">
    <text evidence="2">The sequence shown here is derived from an EMBL/GenBank/DDBJ whole genome shotgun (WGS) entry which is preliminary data.</text>
</comment>
<dbReference type="PROSITE" id="PS51707">
    <property type="entry name" value="CYTH"/>
    <property type="match status" value="1"/>
</dbReference>
<dbReference type="OrthoDB" id="384378at2"/>
<dbReference type="CDD" id="cd07762">
    <property type="entry name" value="CYTH-like_Pase_1"/>
    <property type="match status" value="1"/>
</dbReference>